<evidence type="ECO:0000313" key="2">
    <source>
        <dbReference type="EMBL" id="MEU0156810.1"/>
    </source>
</evidence>
<comment type="caution">
    <text evidence="2">The sequence shown here is derived from an EMBL/GenBank/DDBJ whole genome shotgun (WGS) entry which is preliminary data.</text>
</comment>
<sequence>MTTTAVVNQKGGVGKTKLTINVGGALAEGGARVLLVDLDPSGYLTDALKVTPSDGFSLAEALTSSRRARVEPVRHSTTEKGGVLDVLPNTAAMLTVARELDRLRGREQRLARVLAPLDGDYDQVLIDCPPTLDVVTDNALAWARRALIPVQAEDTTLKALQLLLGQIAMVDEFLRAEPLVLHGMVVSLLRRPPSVYARSVLTDLERLADQAGLPILGTVPLSVVVTEAARHGRTVVDHAPTSYHATVYRALAKTLEDVP</sequence>
<evidence type="ECO:0000313" key="3">
    <source>
        <dbReference type="Proteomes" id="UP001550348"/>
    </source>
</evidence>
<keyword evidence="3" id="KW-1185">Reference proteome</keyword>
<dbReference type="PANTHER" id="PTHR13696">
    <property type="entry name" value="P-LOOP CONTAINING NUCLEOSIDE TRIPHOSPHATE HYDROLASE"/>
    <property type="match status" value="1"/>
</dbReference>
<dbReference type="PANTHER" id="PTHR13696:SF99">
    <property type="entry name" value="COBYRINIC ACID AC-DIAMIDE SYNTHASE"/>
    <property type="match status" value="1"/>
</dbReference>
<dbReference type="Gene3D" id="3.40.50.300">
    <property type="entry name" value="P-loop containing nucleotide triphosphate hydrolases"/>
    <property type="match status" value="1"/>
</dbReference>
<gene>
    <name evidence="2" type="ORF">ABZ071_34080</name>
</gene>
<dbReference type="CDD" id="cd02042">
    <property type="entry name" value="ParAB_family"/>
    <property type="match status" value="1"/>
</dbReference>
<accession>A0ABV2VVK5</accession>
<dbReference type="RefSeq" id="WP_355668295.1">
    <property type="nucleotide sequence ID" value="NZ_JBEXRX010000237.1"/>
</dbReference>
<dbReference type="InterPro" id="IPR050678">
    <property type="entry name" value="DNA_Partitioning_ATPase"/>
</dbReference>
<dbReference type="Proteomes" id="UP001550348">
    <property type="component" value="Unassembled WGS sequence"/>
</dbReference>
<dbReference type="EMBL" id="JBEXRX010000237">
    <property type="protein sequence ID" value="MEU0156810.1"/>
    <property type="molecule type" value="Genomic_DNA"/>
</dbReference>
<protein>
    <submittedName>
        <fullName evidence="2">ParA family protein</fullName>
    </submittedName>
</protein>
<dbReference type="Pfam" id="PF13614">
    <property type="entry name" value="AAA_31"/>
    <property type="match status" value="1"/>
</dbReference>
<dbReference type="SUPFAM" id="SSF52540">
    <property type="entry name" value="P-loop containing nucleoside triphosphate hydrolases"/>
    <property type="match status" value="1"/>
</dbReference>
<proteinExistence type="predicted"/>
<organism evidence="2 3">
    <name type="scientific">Micromonospora fulviviridis</name>
    <dbReference type="NCBI Taxonomy" id="47860"/>
    <lineage>
        <taxon>Bacteria</taxon>
        <taxon>Bacillati</taxon>
        <taxon>Actinomycetota</taxon>
        <taxon>Actinomycetes</taxon>
        <taxon>Micromonosporales</taxon>
        <taxon>Micromonosporaceae</taxon>
        <taxon>Micromonospora</taxon>
    </lineage>
</organism>
<reference evidence="2 3" key="1">
    <citation type="submission" date="2024-06" db="EMBL/GenBank/DDBJ databases">
        <title>The Natural Products Discovery Center: Release of the First 8490 Sequenced Strains for Exploring Actinobacteria Biosynthetic Diversity.</title>
        <authorList>
            <person name="Kalkreuter E."/>
            <person name="Kautsar S.A."/>
            <person name="Yang D."/>
            <person name="Bader C.D."/>
            <person name="Teijaro C.N."/>
            <person name="Fluegel L."/>
            <person name="Davis C.M."/>
            <person name="Simpson J.R."/>
            <person name="Lauterbach L."/>
            <person name="Steele A.D."/>
            <person name="Gui C."/>
            <person name="Meng S."/>
            <person name="Li G."/>
            <person name="Viehrig K."/>
            <person name="Ye F."/>
            <person name="Su P."/>
            <person name="Kiefer A.F."/>
            <person name="Nichols A."/>
            <person name="Cepeda A.J."/>
            <person name="Yan W."/>
            <person name="Fan B."/>
            <person name="Jiang Y."/>
            <person name="Adhikari A."/>
            <person name="Zheng C.-J."/>
            <person name="Schuster L."/>
            <person name="Cowan T.M."/>
            <person name="Smanski M.J."/>
            <person name="Chevrette M.G."/>
            <person name="De Carvalho L.P.S."/>
            <person name="Shen B."/>
        </authorList>
    </citation>
    <scope>NUCLEOTIDE SEQUENCE [LARGE SCALE GENOMIC DNA]</scope>
    <source>
        <strain evidence="2 3">NPDC006286</strain>
    </source>
</reference>
<dbReference type="InterPro" id="IPR025669">
    <property type="entry name" value="AAA_dom"/>
</dbReference>
<feature type="domain" description="AAA" evidence="1">
    <location>
        <begin position="2"/>
        <end position="172"/>
    </location>
</feature>
<evidence type="ECO:0000259" key="1">
    <source>
        <dbReference type="Pfam" id="PF13614"/>
    </source>
</evidence>
<dbReference type="InterPro" id="IPR027417">
    <property type="entry name" value="P-loop_NTPase"/>
</dbReference>
<name>A0ABV2VVK5_9ACTN</name>